<proteinExistence type="predicted"/>
<accession>A0A1I0GZK4</accession>
<dbReference type="RefSeq" id="WP_074891313.1">
    <property type="nucleotide sequence ID" value="NZ_FOHW01000024.1"/>
</dbReference>
<reference evidence="1 2" key="1">
    <citation type="submission" date="2016-10" db="EMBL/GenBank/DDBJ databases">
        <authorList>
            <person name="de Groot N.N."/>
        </authorList>
    </citation>
    <scope>NUCLEOTIDE SEQUENCE [LARGE SCALE GENOMIC DNA]</scope>
    <source>
        <strain evidence="1 2">DSM 11363</strain>
    </source>
</reference>
<name>A0A1I0GZK4_9PSED</name>
<dbReference type="EMBL" id="FOHW01000024">
    <property type="protein sequence ID" value="SET76651.1"/>
    <property type="molecule type" value="Genomic_DNA"/>
</dbReference>
<organism evidence="1 2">
    <name type="scientific">Pseudomonas graminis</name>
    <dbReference type="NCBI Taxonomy" id="158627"/>
    <lineage>
        <taxon>Bacteria</taxon>
        <taxon>Pseudomonadati</taxon>
        <taxon>Pseudomonadota</taxon>
        <taxon>Gammaproteobacteria</taxon>
        <taxon>Pseudomonadales</taxon>
        <taxon>Pseudomonadaceae</taxon>
        <taxon>Pseudomonas</taxon>
    </lineage>
</organism>
<dbReference type="AlphaFoldDB" id="A0A1I0GZK4"/>
<dbReference type="OrthoDB" id="7031631at2"/>
<evidence type="ECO:0000313" key="2">
    <source>
        <dbReference type="Proteomes" id="UP000182332"/>
    </source>
</evidence>
<dbReference type="Proteomes" id="UP000182332">
    <property type="component" value="Unassembled WGS sequence"/>
</dbReference>
<protein>
    <submittedName>
        <fullName evidence="1">Uncharacterized protein</fullName>
    </submittedName>
</protein>
<gene>
    <name evidence="1" type="ORF">SAMN05216197_12465</name>
</gene>
<sequence length="96" mass="10582">MNYENVLLIGGPKDGERVSVEAGIPHLRFVQMQPPPVSYRDNANPDQDQTIDEVIYRRHPVQSAHGLKTAVFVFGDIDPLAALIDGYRPAAGREVA</sequence>
<evidence type="ECO:0000313" key="1">
    <source>
        <dbReference type="EMBL" id="SET76651.1"/>
    </source>
</evidence>